<name>A0A931C911_9ACTN</name>
<dbReference type="SUPFAM" id="SSF54593">
    <property type="entry name" value="Glyoxalase/Bleomycin resistance protein/Dihydroxybiphenyl dioxygenase"/>
    <property type="match status" value="1"/>
</dbReference>
<evidence type="ECO:0000313" key="2">
    <source>
        <dbReference type="EMBL" id="MBG0563597.1"/>
    </source>
</evidence>
<keyword evidence="1" id="KW-0046">Antibiotic resistance</keyword>
<dbReference type="InterPro" id="IPR029068">
    <property type="entry name" value="Glyas_Bleomycin-R_OHBP_Dase"/>
</dbReference>
<dbReference type="RefSeq" id="WP_196415375.1">
    <property type="nucleotide sequence ID" value="NZ_JADQTO010000008.1"/>
</dbReference>
<comment type="caution">
    <text evidence="2">The sequence shown here is derived from an EMBL/GenBank/DDBJ whole genome shotgun (WGS) entry which is preliminary data.</text>
</comment>
<evidence type="ECO:0000256" key="1">
    <source>
        <dbReference type="ARBA" id="ARBA00023251"/>
    </source>
</evidence>
<reference evidence="2" key="1">
    <citation type="submission" date="2020-11" db="EMBL/GenBank/DDBJ databases">
        <title>Isolation and identification of active actinomycetes.</title>
        <authorList>
            <person name="Sun X."/>
        </authorList>
    </citation>
    <scope>NUCLEOTIDE SEQUENCE</scope>
    <source>
        <strain evidence="2">NEAU-A11</strain>
    </source>
</reference>
<dbReference type="CDD" id="cd08349">
    <property type="entry name" value="BLMA_like"/>
    <property type="match status" value="1"/>
</dbReference>
<dbReference type="AlphaFoldDB" id="A0A931C911"/>
<sequence>MADEIAIPLLPCASIDVIADFYEALGFRIVYRQTRPNPYVGLQREDLQLHFFGMPEFEPENSYGTCAVLVPDIKALYRAFADGLRVRYGRVPLSGIPRMTRPRARKNNEGVTGFSVIDPGGNWIRISALPSAEASPPVEAPKAAGRLASTMENAVVLADSHGDHRQAARILDSALRKVDAGEDPVVVVEALAYRAELAVTLEDPEAARAALARVDETELTVEQRERAAEALANAAELRAGLPG</sequence>
<organism evidence="2 3">
    <name type="scientific">Actinoplanes aureus</name>
    <dbReference type="NCBI Taxonomy" id="2792083"/>
    <lineage>
        <taxon>Bacteria</taxon>
        <taxon>Bacillati</taxon>
        <taxon>Actinomycetota</taxon>
        <taxon>Actinomycetes</taxon>
        <taxon>Micromonosporales</taxon>
        <taxon>Micromonosporaceae</taxon>
        <taxon>Actinoplanes</taxon>
    </lineage>
</organism>
<dbReference type="GO" id="GO:0046677">
    <property type="term" value="P:response to antibiotic"/>
    <property type="evidence" value="ECO:0007669"/>
    <property type="project" value="UniProtKB-KW"/>
</dbReference>
<evidence type="ECO:0000313" key="3">
    <source>
        <dbReference type="Proteomes" id="UP000598146"/>
    </source>
</evidence>
<keyword evidence="3" id="KW-1185">Reference proteome</keyword>
<protein>
    <submittedName>
        <fullName evidence="2">VOC family protein</fullName>
    </submittedName>
</protein>
<dbReference type="EMBL" id="JADQTO010000008">
    <property type="protein sequence ID" value="MBG0563597.1"/>
    <property type="molecule type" value="Genomic_DNA"/>
</dbReference>
<accession>A0A931C911</accession>
<gene>
    <name evidence="2" type="ORF">I4J89_19300</name>
</gene>
<dbReference type="Proteomes" id="UP000598146">
    <property type="component" value="Unassembled WGS sequence"/>
</dbReference>
<proteinExistence type="predicted"/>
<dbReference type="InterPro" id="IPR000335">
    <property type="entry name" value="Bleomycin-R"/>
</dbReference>
<dbReference type="Gene3D" id="3.10.180.10">
    <property type="entry name" value="2,3-Dihydroxybiphenyl 1,2-Dioxygenase, domain 1"/>
    <property type="match status" value="1"/>
</dbReference>